<comment type="caution">
    <text evidence="1">The sequence shown here is derived from an EMBL/GenBank/DDBJ whole genome shotgun (WGS) entry which is preliminary data.</text>
</comment>
<keyword evidence="2" id="KW-1185">Reference proteome</keyword>
<gene>
    <name evidence="1" type="ORF">GGR27_001478</name>
</gene>
<evidence type="ECO:0000313" key="1">
    <source>
        <dbReference type="EMBL" id="NJC25979.1"/>
    </source>
</evidence>
<reference evidence="1 2" key="1">
    <citation type="submission" date="2020-03" db="EMBL/GenBank/DDBJ databases">
        <title>Genomic Encyclopedia of Type Strains, Phase IV (KMG-IV): sequencing the most valuable type-strain genomes for metagenomic binning, comparative biology and taxonomic classification.</title>
        <authorList>
            <person name="Goeker M."/>
        </authorList>
    </citation>
    <scope>NUCLEOTIDE SEQUENCE [LARGE SCALE GENOMIC DNA]</scope>
    <source>
        <strain evidence="1 2">DSM 105096</strain>
    </source>
</reference>
<organism evidence="1 2">
    <name type="scientific">Neolewinella antarctica</name>
    <dbReference type="NCBI Taxonomy" id="442734"/>
    <lineage>
        <taxon>Bacteria</taxon>
        <taxon>Pseudomonadati</taxon>
        <taxon>Bacteroidota</taxon>
        <taxon>Saprospiria</taxon>
        <taxon>Saprospirales</taxon>
        <taxon>Lewinellaceae</taxon>
        <taxon>Neolewinella</taxon>
    </lineage>
</organism>
<protein>
    <recommendedName>
        <fullName evidence="3">Glyoxalase</fullName>
    </recommendedName>
</protein>
<dbReference type="RefSeq" id="WP_168036746.1">
    <property type="nucleotide sequence ID" value="NZ_JAATJH010000002.1"/>
</dbReference>
<evidence type="ECO:0008006" key="3">
    <source>
        <dbReference type="Google" id="ProtNLM"/>
    </source>
</evidence>
<accession>A0ABX0XAL2</accession>
<proteinExistence type="predicted"/>
<dbReference type="EMBL" id="JAATJH010000002">
    <property type="protein sequence ID" value="NJC25979.1"/>
    <property type="molecule type" value="Genomic_DNA"/>
</dbReference>
<evidence type="ECO:0000313" key="2">
    <source>
        <dbReference type="Proteomes" id="UP000770785"/>
    </source>
</evidence>
<dbReference type="Proteomes" id="UP000770785">
    <property type="component" value="Unassembled WGS sequence"/>
</dbReference>
<name>A0ABX0XAL2_9BACT</name>
<sequence length="122" mass="14110">MTDEQRQNLRPTLNLAPATAPLERFQNETLRPIAKLQNDLLIATLNIFLAKRKVKMDQVAVKQRFDKVKELVARDNRLRGLLFGIIIGQFTAAEMAFYGEWEGDINRRLTNLLTERLTESVR</sequence>